<feature type="transmembrane region" description="Helical" evidence="1">
    <location>
        <begin position="6"/>
        <end position="25"/>
    </location>
</feature>
<gene>
    <name evidence="2" type="ORF">GCM10023210_34960</name>
</gene>
<evidence type="ECO:0000313" key="3">
    <source>
        <dbReference type="Proteomes" id="UP001500353"/>
    </source>
</evidence>
<sequence>MGRFKVYFFASIVVVILLATFIFLINKKEQKIEGKPFENQIKTVKGKKNDSLLIFEKFVKDFNSHKADNIDKYIDPELGMMLFYHDGPYPILKVTSTIKDEIDWFNQDIFENVAFENSPDYLGDFEFSKTGFFVTKNKGNFSLKKFDDSYTSHPESFFKENKKIETLCNFSATGITKGKSKTFEFYFRFDGKKLTLLGLSTDSVSDVMFGDPKTKVIPFGNKNDIENYFKNQKLFRDKEQNAYIDFDKKEITYYDFPNDPFVFEYFEIGEIKDDSDKIKSVELIFYPDKSNKENGFFTYFSNKGSFVVPPMGARPPYFYEPVKK</sequence>
<keyword evidence="1" id="KW-0812">Transmembrane</keyword>
<comment type="caution">
    <text evidence="2">The sequence shown here is derived from an EMBL/GenBank/DDBJ whole genome shotgun (WGS) entry which is preliminary data.</text>
</comment>
<name>A0ABP9MRL1_9FLAO</name>
<dbReference type="RefSeq" id="WP_345206961.1">
    <property type="nucleotide sequence ID" value="NZ_BAABHX010000006.1"/>
</dbReference>
<dbReference type="Proteomes" id="UP001500353">
    <property type="component" value="Unassembled WGS sequence"/>
</dbReference>
<keyword evidence="1" id="KW-1133">Transmembrane helix</keyword>
<keyword evidence="1" id="KW-0472">Membrane</keyword>
<dbReference type="EMBL" id="BAABHX010000006">
    <property type="protein sequence ID" value="GAA5098603.1"/>
    <property type="molecule type" value="Genomic_DNA"/>
</dbReference>
<evidence type="ECO:0000313" key="2">
    <source>
        <dbReference type="EMBL" id="GAA5098603.1"/>
    </source>
</evidence>
<proteinExistence type="predicted"/>
<evidence type="ECO:0000256" key="1">
    <source>
        <dbReference type="SAM" id="Phobius"/>
    </source>
</evidence>
<protein>
    <submittedName>
        <fullName evidence="2">Uncharacterized protein</fullName>
    </submittedName>
</protein>
<organism evidence="2 3">
    <name type="scientific">Chryseobacterium ginsengisoli</name>
    <dbReference type="NCBI Taxonomy" id="363853"/>
    <lineage>
        <taxon>Bacteria</taxon>
        <taxon>Pseudomonadati</taxon>
        <taxon>Bacteroidota</taxon>
        <taxon>Flavobacteriia</taxon>
        <taxon>Flavobacteriales</taxon>
        <taxon>Weeksellaceae</taxon>
        <taxon>Chryseobacterium group</taxon>
        <taxon>Chryseobacterium</taxon>
    </lineage>
</organism>
<reference evidence="3" key="1">
    <citation type="journal article" date="2019" name="Int. J. Syst. Evol. Microbiol.">
        <title>The Global Catalogue of Microorganisms (GCM) 10K type strain sequencing project: providing services to taxonomists for standard genome sequencing and annotation.</title>
        <authorList>
            <consortium name="The Broad Institute Genomics Platform"/>
            <consortium name="The Broad Institute Genome Sequencing Center for Infectious Disease"/>
            <person name="Wu L."/>
            <person name="Ma J."/>
        </authorList>
    </citation>
    <scope>NUCLEOTIDE SEQUENCE [LARGE SCALE GENOMIC DNA]</scope>
    <source>
        <strain evidence="3">JCM 18019</strain>
    </source>
</reference>
<accession>A0ABP9MRL1</accession>
<keyword evidence="3" id="KW-1185">Reference proteome</keyword>